<feature type="domain" description="Protein kinase" evidence="6">
    <location>
        <begin position="92"/>
        <end position="382"/>
    </location>
</feature>
<dbReference type="Gene3D" id="1.10.510.10">
    <property type="entry name" value="Transferase(Phosphotransferase) domain 1"/>
    <property type="match status" value="1"/>
</dbReference>
<feature type="region of interest" description="Disordered" evidence="5">
    <location>
        <begin position="1"/>
        <end position="44"/>
    </location>
</feature>
<reference evidence="7" key="1">
    <citation type="submission" date="2022-11" db="EMBL/GenBank/DDBJ databases">
        <title>Minimal conservation of predation-associated metabolite biosynthetic gene clusters underscores biosynthetic potential of Myxococcota including descriptions for ten novel species: Archangium lansinium sp. nov., Myxococcus landrumus sp. nov., Nannocystis bai.</title>
        <authorList>
            <person name="Ahearne A."/>
            <person name="Stevens C."/>
            <person name="Dowd S."/>
        </authorList>
    </citation>
    <scope>NUCLEOTIDE SEQUENCE</scope>
    <source>
        <strain evidence="7">Fl3</strain>
    </source>
</reference>
<dbReference type="SMART" id="SM00220">
    <property type="entry name" value="S_TKc"/>
    <property type="match status" value="1"/>
</dbReference>
<dbReference type="PANTHER" id="PTHR43289">
    <property type="entry name" value="MITOGEN-ACTIVATED PROTEIN KINASE KINASE KINASE 20-RELATED"/>
    <property type="match status" value="1"/>
</dbReference>
<dbReference type="PANTHER" id="PTHR43289:SF6">
    <property type="entry name" value="SERINE_THREONINE-PROTEIN KINASE NEKL-3"/>
    <property type="match status" value="1"/>
</dbReference>
<keyword evidence="3 7" id="KW-0418">Kinase</keyword>
<evidence type="ECO:0000259" key="6">
    <source>
        <dbReference type="PROSITE" id="PS50011"/>
    </source>
</evidence>
<protein>
    <submittedName>
        <fullName evidence="7">Serine/threonine-protein kinase</fullName>
    </submittedName>
</protein>
<dbReference type="InterPro" id="IPR008271">
    <property type="entry name" value="Ser/Thr_kinase_AS"/>
</dbReference>
<organism evidence="7 8">
    <name type="scientific">Nannocystis punicea</name>
    <dbReference type="NCBI Taxonomy" id="2995304"/>
    <lineage>
        <taxon>Bacteria</taxon>
        <taxon>Pseudomonadati</taxon>
        <taxon>Myxococcota</taxon>
        <taxon>Polyangia</taxon>
        <taxon>Nannocystales</taxon>
        <taxon>Nannocystaceae</taxon>
        <taxon>Nannocystis</taxon>
    </lineage>
</organism>
<evidence type="ECO:0000313" key="7">
    <source>
        <dbReference type="EMBL" id="WAS95981.1"/>
    </source>
</evidence>
<feature type="compositionally biased region" description="Basic and acidic residues" evidence="5">
    <location>
        <begin position="1"/>
        <end position="12"/>
    </location>
</feature>
<name>A0ABY7H9N4_9BACT</name>
<evidence type="ECO:0000313" key="8">
    <source>
        <dbReference type="Proteomes" id="UP001164459"/>
    </source>
</evidence>
<evidence type="ECO:0000256" key="5">
    <source>
        <dbReference type="SAM" id="MobiDB-lite"/>
    </source>
</evidence>
<keyword evidence="1" id="KW-0808">Transferase</keyword>
<dbReference type="Gene3D" id="1.25.40.10">
    <property type="entry name" value="Tetratricopeptide repeat domain"/>
    <property type="match status" value="1"/>
</dbReference>
<evidence type="ECO:0000256" key="4">
    <source>
        <dbReference type="ARBA" id="ARBA00022840"/>
    </source>
</evidence>
<dbReference type="PROSITE" id="PS00108">
    <property type="entry name" value="PROTEIN_KINASE_ST"/>
    <property type="match status" value="1"/>
</dbReference>
<dbReference type="Proteomes" id="UP001164459">
    <property type="component" value="Chromosome"/>
</dbReference>
<dbReference type="InterPro" id="IPR011009">
    <property type="entry name" value="Kinase-like_dom_sf"/>
</dbReference>
<dbReference type="EMBL" id="CP114040">
    <property type="protein sequence ID" value="WAS95981.1"/>
    <property type="molecule type" value="Genomic_DNA"/>
</dbReference>
<dbReference type="Gene3D" id="3.30.200.20">
    <property type="entry name" value="Phosphorylase Kinase, domain 1"/>
    <property type="match status" value="1"/>
</dbReference>
<dbReference type="Pfam" id="PF00069">
    <property type="entry name" value="Pkinase"/>
    <property type="match status" value="1"/>
</dbReference>
<dbReference type="PROSITE" id="PS50011">
    <property type="entry name" value="PROTEIN_KINASE_DOM"/>
    <property type="match status" value="1"/>
</dbReference>
<proteinExistence type="predicted"/>
<evidence type="ECO:0000256" key="2">
    <source>
        <dbReference type="ARBA" id="ARBA00022741"/>
    </source>
</evidence>
<evidence type="ECO:0000256" key="3">
    <source>
        <dbReference type="ARBA" id="ARBA00022777"/>
    </source>
</evidence>
<dbReference type="SUPFAM" id="SSF56112">
    <property type="entry name" value="Protein kinase-like (PK-like)"/>
    <property type="match status" value="1"/>
</dbReference>
<dbReference type="GO" id="GO:0016301">
    <property type="term" value="F:kinase activity"/>
    <property type="evidence" value="ECO:0007669"/>
    <property type="project" value="UniProtKB-KW"/>
</dbReference>
<gene>
    <name evidence="7" type="ORF">O0S08_07430</name>
</gene>
<dbReference type="InterPro" id="IPR011990">
    <property type="entry name" value="TPR-like_helical_dom_sf"/>
</dbReference>
<keyword evidence="8" id="KW-1185">Reference proteome</keyword>
<keyword evidence="4" id="KW-0067">ATP-binding</keyword>
<evidence type="ECO:0000256" key="1">
    <source>
        <dbReference type="ARBA" id="ARBA00022679"/>
    </source>
</evidence>
<accession>A0ABY7H9N4</accession>
<dbReference type="InterPro" id="IPR000719">
    <property type="entry name" value="Prot_kinase_dom"/>
</dbReference>
<keyword evidence="2" id="KW-0547">Nucleotide-binding</keyword>
<sequence>MSQKTARSDERPSPAAVGPRDPTLVATLETPCPGHSPRPHDPTLVATLETPRRRGRPSWPHDPTLVATLDVPRRRREPWPPSEATPAGESRYVFGEVFAAGGLGVVRRAHDRRLGRVVAIKELMRDSPDAQRRFAREAAITARLQHPSIVPLYDLGRRLTGEPFYCMKLVDGASLDAKIQQAPDLGERLRLVEHVIAVADAIAYAHDQHVIHRDLKPANVLIGRFGETVVIDWGLAKDLTRRRHSTEVDQTTRSGERSRLDEDLTEVGTIVGTLRYMPPEQARGEPVDARGDIYSLGALLYHVLAGRPPFAEATGPVLAARVMAADLEDLRELVPGVPRELAAIAQRATAARPELRYPTAAGFAEDLRRFQAGRMVSAHSYTLAERFQRWMKRQRILLAFAGLAGAASFFAFKAHEARLDPCSGGAAEIAAAWDGPRRRAAEANFVAAGPAFAAEVWPRVAASLDTYATDWAAQHHEACLTHRRGEQSDHLFDRRMACLSGRKAALAEAATLLGERDPEVSLHALELVGGLPALGRCSDVAALDAAVPPPADPAAAARVAAVRDGLVKVAALDRVARPTAALELADQLVREAEAIGDPPTLAEALLRRGELRLHDDADDAAIRLRLAEVTAVRAGADEIAAEAAALLVFVRGRQAGGTERGLVELPIAEALVDRLGPHDRLRGLLLNNAAVLARSAGDLERARRLLDEALQLQQAAPGPARIEVAYTLTNLAMLIEEPGPREAALREALAILERELGPAHARTIELRVLVSVYTLDPRVAHALLRPGCDALERFSPGASPARARCLAHLAHHADEAGDHEAATALRVRTLGLLDPRSPLVEDIVLRAHLDLVRGAHDDAVVRLRGVLLTELAGDAWWVRERRADVQLLLGLHLRARGDIPAARTALQSAIDDFVAVAATTSSVVSDQQLARARVAHAELAIAEPLDPPWQAQALHDLDEADRWYAAAGEAYAWRRHQLRALRQRLTGAG</sequence>
<dbReference type="RefSeq" id="WP_269038323.1">
    <property type="nucleotide sequence ID" value="NZ_CP114040.1"/>
</dbReference>
<dbReference type="CDD" id="cd14014">
    <property type="entry name" value="STKc_PknB_like"/>
    <property type="match status" value="1"/>
</dbReference>
<dbReference type="SUPFAM" id="SSF48452">
    <property type="entry name" value="TPR-like"/>
    <property type="match status" value="1"/>
</dbReference>